<keyword evidence="3" id="KW-1185">Reference proteome</keyword>
<dbReference type="EnsemblPlants" id="Kaladp0101s0142.1.v1.1">
    <property type="protein sequence ID" value="Kaladp0101s0142.1.v1.1.CDS.1"/>
    <property type="gene ID" value="Kaladp0101s0142.v1.1"/>
</dbReference>
<dbReference type="Proteomes" id="UP000594263">
    <property type="component" value="Unplaced"/>
</dbReference>
<feature type="region of interest" description="Disordered" evidence="1">
    <location>
        <begin position="100"/>
        <end position="141"/>
    </location>
</feature>
<name>A0A7N0V606_KALFE</name>
<evidence type="ECO:0000256" key="1">
    <source>
        <dbReference type="SAM" id="MobiDB-lite"/>
    </source>
</evidence>
<feature type="compositionally biased region" description="Acidic residues" evidence="1">
    <location>
        <begin position="103"/>
        <end position="112"/>
    </location>
</feature>
<organism evidence="2 3">
    <name type="scientific">Kalanchoe fedtschenkoi</name>
    <name type="common">Lavender scallops</name>
    <name type="synonym">South American air plant</name>
    <dbReference type="NCBI Taxonomy" id="63787"/>
    <lineage>
        <taxon>Eukaryota</taxon>
        <taxon>Viridiplantae</taxon>
        <taxon>Streptophyta</taxon>
        <taxon>Embryophyta</taxon>
        <taxon>Tracheophyta</taxon>
        <taxon>Spermatophyta</taxon>
        <taxon>Magnoliopsida</taxon>
        <taxon>eudicotyledons</taxon>
        <taxon>Gunneridae</taxon>
        <taxon>Pentapetalae</taxon>
        <taxon>Saxifragales</taxon>
        <taxon>Crassulaceae</taxon>
        <taxon>Kalanchoe</taxon>
    </lineage>
</organism>
<dbReference type="PANTHER" id="PTHR33168">
    <property type="entry name" value="STRESS INDUCED PROTEIN-RELATED"/>
    <property type="match status" value="1"/>
</dbReference>
<evidence type="ECO:0000313" key="3">
    <source>
        <dbReference type="Proteomes" id="UP000594263"/>
    </source>
</evidence>
<reference evidence="2" key="1">
    <citation type="submission" date="2021-01" db="UniProtKB">
        <authorList>
            <consortium name="EnsemblPlants"/>
        </authorList>
    </citation>
    <scope>IDENTIFICATION</scope>
</reference>
<protein>
    <submittedName>
        <fullName evidence="2">Uncharacterized protein</fullName>
    </submittedName>
</protein>
<accession>A0A7N0V606</accession>
<evidence type="ECO:0000313" key="2">
    <source>
        <dbReference type="EnsemblPlants" id="Kaladp0101s0142.1.v1.1.CDS.1"/>
    </source>
</evidence>
<feature type="compositionally biased region" description="Polar residues" evidence="1">
    <location>
        <begin position="129"/>
        <end position="141"/>
    </location>
</feature>
<dbReference type="AlphaFoldDB" id="A0A7N0V606"/>
<dbReference type="Gramene" id="Kaladp0101s0142.1.v1.1">
    <property type="protein sequence ID" value="Kaladp0101s0142.1.v1.1.CDS.1"/>
    <property type="gene ID" value="Kaladp0101s0142.v1.1"/>
</dbReference>
<proteinExistence type="predicted"/>
<sequence>MEKSEEPKLRSCLGCQKLRKLLPSFTTTLRRKAGNKEVSIRKKNQLKEESITLGGASRCDYSINDVVPSIKAIHRLSGSGDSGGAAGGFKYDPVSYAHNFDDGNGDDDYDDDNVGRRFSSRYAVATPPSAYSSKSPGNEMG</sequence>